<dbReference type="InterPro" id="IPR004345">
    <property type="entry name" value="TB2_DP1_HVA22"/>
</dbReference>
<dbReference type="PANTHER" id="PTHR12300">
    <property type="entry name" value="HVA22-LIKE PROTEINS"/>
    <property type="match status" value="1"/>
</dbReference>
<feature type="region of interest" description="Disordered" evidence="7">
    <location>
        <begin position="1"/>
        <end position="52"/>
    </location>
</feature>
<gene>
    <name evidence="8" type="ORF">LOAG_00049</name>
</gene>
<dbReference type="CTD" id="9937417"/>
<evidence type="ECO:0000256" key="5">
    <source>
        <dbReference type="ARBA" id="ARBA00023136"/>
    </source>
</evidence>
<dbReference type="OrthoDB" id="5833712at2759"/>
<dbReference type="Pfam" id="PF03134">
    <property type="entry name" value="TB2_DP1_HVA22"/>
    <property type="match status" value="1"/>
</dbReference>
<evidence type="ECO:0000313" key="8">
    <source>
        <dbReference type="EMBL" id="EFO28453.1"/>
    </source>
</evidence>
<evidence type="ECO:0000256" key="3">
    <source>
        <dbReference type="ARBA" id="ARBA00022692"/>
    </source>
</evidence>
<dbReference type="AlphaFoldDB" id="A0A1S0UCQ7"/>
<evidence type="ECO:0000256" key="7">
    <source>
        <dbReference type="SAM" id="MobiDB-lite"/>
    </source>
</evidence>
<sequence>MAEKDAEKTESSSSAASTVSKKTRSSHNSSVHMNESDEESDHSSERESGSLRSSLVNTLATIQNNIFKKGKPLEAWHQFLLSKIIYNKDYTYMDKAFRFMECKTMVRREQIFYAGLFLLVAFVLLQNFDPLLCTTVSCIYPAYETTRSLTIHKNKARKQREHWLIYWIVFSFFTLQDYHSEWLTMLLSPFLLLKMLFLMLLALPQTGMAELCYYNIVVPMLSVINDTFVKYNRVCFLLLNETVKKI</sequence>
<feature type="transmembrane region" description="Helical" evidence="6">
    <location>
        <begin position="185"/>
        <end position="203"/>
    </location>
</feature>
<keyword evidence="3 6" id="KW-0812">Transmembrane</keyword>
<dbReference type="EMBL" id="JH712066">
    <property type="protein sequence ID" value="EFO28453.1"/>
    <property type="molecule type" value="Genomic_DNA"/>
</dbReference>
<accession>A0A1S0UCQ7</accession>
<dbReference type="RefSeq" id="XP_003135638.1">
    <property type="nucleotide sequence ID" value="XM_003135590.1"/>
</dbReference>
<keyword evidence="5 6" id="KW-0472">Membrane</keyword>
<evidence type="ECO:0000256" key="4">
    <source>
        <dbReference type="ARBA" id="ARBA00022989"/>
    </source>
</evidence>
<keyword evidence="4 6" id="KW-1133">Transmembrane helix</keyword>
<comment type="similarity">
    <text evidence="2 6">Belongs to the DP1 family.</text>
</comment>
<dbReference type="OMA" id="YPAYETT"/>
<proteinExistence type="inferred from homology"/>
<evidence type="ECO:0000256" key="6">
    <source>
        <dbReference type="RuleBase" id="RU362006"/>
    </source>
</evidence>
<evidence type="ECO:0000256" key="2">
    <source>
        <dbReference type="ARBA" id="ARBA00008573"/>
    </source>
</evidence>
<dbReference type="KEGG" id="loa:LOAG_00049"/>
<organism evidence="8">
    <name type="scientific">Loa loa</name>
    <name type="common">Eye worm</name>
    <name type="synonym">Filaria loa</name>
    <dbReference type="NCBI Taxonomy" id="7209"/>
    <lineage>
        <taxon>Eukaryota</taxon>
        <taxon>Metazoa</taxon>
        <taxon>Ecdysozoa</taxon>
        <taxon>Nematoda</taxon>
        <taxon>Chromadorea</taxon>
        <taxon>Rhabditida</taxon>
        <taxon>Spirurina</taxon>
        <taxon>Spiruromorpha</taxon>
        <taxon>Filarioidea</taxon>
        <taxon>Onchocercidae</taxon>
        <taxon>Loa</taxon>
    </lineage>
</organism>
<name>A0A1S0UCQ7_LOALO</name>
<comment type="subcellular location">
    <subcellularLocation>
        <location evidence="1 6">Membrane</location>
        <topology evidence="1 6">Multi-pass membrane protein</topology>
    </subcellularLocation>
</comment>
<dbReference type="GO" id="GO:0016020">
    <property type="term" value="C:membrane"/>
    <property type="evidence" value="ECO:0007669"/>
    <property type="project" value="UniProtKB-SubCell"/>
</dbReference>
<reference evidence="8" key="1">
    <citation type="submission" date="2012-04" db="EMBL/GenBank/DDBJ databases">
        <title>The Genome Sequence of Loa loa.</title>
        <authorList>
            <consortium name="The Broad Institute Genome Sequencing Platform"/>
            <consortium name="Broad Institute Genome Sequencing Center for Infectious Disease"/>
            <person name="Nutman T.B."/>
            <person name="Fink D.L."/>
            <person name="Russ C."/>
            <person name="Young S."/>
            <person name="Zeng Q."/>
            <person name="Gargeya S."/>
            <person name="Alvarado L."/>
            <person name="Berlin A."/>
            <person name="Chapman S.B."/>
            <person name="Chen Z."/>
            <person name="Freedman E."/>
            <person name="Gellesch M."/>
            <person name="Goldberg J."/>
            <person name="Griggs A."/>
            <person name="Gujja S."/>
            <person name="Heilman E.R."/>
            <person name="Heiman D."/>
            <person name="Howarth C."/>
            <person name="Mehta T."/>
            <person name="Neiman D."/>
            <person name="Pearson M."/>
            <person name="Roberts A."/>
            <person name="Saif S."/>
            <person name="Shea T."/>
            <person name="Shenoy N."/>
            <person name="Sisk P."/>
            <person name="Stolte C."/>
            <person name="Sykes S."/>
            <person name="White J."/>
            <person name="Yandava C."/>
            <person name="Haas B."/>
            <person name="Henn M.R."/>
            <person name="Nusbaum C."/>
            <person name="Birren B."/>
        </authorList>
    </citation>
    <scope>NUCLEOTIDE SEQUENCE [LARGE SCALE GENOMIC DNA]</scope>
</reference>
<feature type="compositionally biased region" description="Low complexity" evidence="7">
    <location>
        <begin position="11"/>
        <end position="20"/>
    </location>
</feature>
<protein>
    <recommendedName>
        <fullName evidence="6">Receptor expression-enhancing protein</fullName>
    </recommendedName>
</protein>
<dbReference type="InParanoid" id="A0A1S0UCQ7"/>
<dbReference type="GeneID" id="9937417"/>
<feature type="transmembrane region" description="Helical" evidence="6">
    <location>
        <begin position="111"/>
        <end position="143"/>
    </location>
</feature>
<feature type="compositionally biased region" description="Basic and acidic residues" evidence="7">
    <location>
        <begin position="1"/>
        <end position="10"/>
    </location>
</feature>
<dbReference type="PANTHER" id="PTHR12300:SF161">
    <property type="entry name" value="RECEPTOR EXPRESSION-ENHANCING PROTEIN"/>
    <property type="match status" value="1"/>
</dbReference>
<evidence type="ECO:0000256" key="1">
    <source>
        <dbReference type="ARBA" id="ARBA00004141"/>
    </source>
</evidence>